<evidence type="ECO:0000313" key="3">
    <source>
        <dbReference type="Proteomes" id="UP000314294"/>
    </source>
</evidence>
<evidence type="ECO:0000256" key="1">
    <source>
        <dbReference type="SAM" id="MobiDB-lite"/>
    </source>
</evidence>
<reference evidence="2 3" key="1">
    <citation type="submission" date="2019-03" db="EMBL/GenBank/DDBJ databases">
        <title>First draft genome of Liparis tanakae, snailfish: a comprehensive survey of snailfish specific genes.</title>
        <authorList>
            <person name="Kim W."/>
            <person name="Song I."/>
            <person name="Jeong J.-H."/>
            <person name="Kim D."/>
            <person name="Kim S."/>
            <person name="Ryu S."/>
            <person name="Song J.Y."/>
            <person name="Lee S.K."/>
        </authorList>
    </citation>
    <scope>NUCLEOTIDE SEQUENCE [LARGE SCALE GENOMIC DNA]</scope>
    <source>
        <tissue evidence="2">Muscle</tissue>
    </source>
</reference>
<organism evidence="2 3">
    <name type="scientific">Liparis tanakae</name>
    <name type="common">Tanaka's snailfish</name>
    <dbReference type="NCBI Taxonomy" id="230148"/>
    <lineage>
        <taxon>Eukaryota</taxon>
        <taxon>Metazoa</taxon>
        <taxon>Chordata</taxon>
        <taxon>Craniata</taxon>
        <taxon>Vertebrata</taxon>
        <taxon>Euteleostomi</taxon>
        <taxon>Actinopterygii</taxon>
        <taxon>Neopterygii</taxon>
        <taxon>Teleostei</taxon>
        <taxon>Neoteleostei</taxon>
        <taxon>Acanthomorphata</taxon>
        <taxon>Eupercaria</taxon>
        <taxon>Perciformes</taxon>
        <taxon>Cottioidei</taxon>
        <taxon>Cottales</taxon>
        <taxon>Liparidae</taxon>
        <taxon>Liparis</taxon>
    </lineage>
</organism>
<protein>
    <submittedName>
        <fullName evidence="2">Uncharacterized protein</fullName>
    </submittedName>
</protein>
<proteinExistence type="predicted"/>
<feature type="region of interest" description="Disordered" evidence="1">
    <location>
        <begin position="53"/>
        <end position="102"/>
    </location>
</feature>
<feature type="compositionally biased region" description="Basic and acidic residues" evidence="1">
    <location>
        <begin position="67"/>
        <end position="102"/>
    </location>
</feature>
<comment type="caution">
    <text evidence="2">The sequence shown here is derived from an EMBL/GenBank/DDBJ whole genome shotgun (WGS) entry which is preliminary data.</text>
</comment>
<dbReference type="AlphaFoldDB" id="A0A4Z2JHU5"/>
<accession>A0A4Z2JHU5</accession>
<evidence type="ECO:0000313" key="2">
    <source>
        <dbReference type="EMBL" id="TNN89537.1"/>
    </source>
</evidence>
<dbReference type="Proteomes" id="UP000314294">
    <property type="component" value="Unassembled WGS sequence"/>
</dbReference>
<sequence length="102" mass="11219">MEWVTGGNGDEKAGLGFMNKCKHSAVQLLRPVIYFFPVGAGMGPESKMIPWWKVVDTPPEEPSGEGKQQERGSEKRGGRDPPQRELPEEGLRHKGDKGDEGS</sequence>
<name>A0A4Z2JHU5_9TELE</name>
<keyword evidence="3" id="KW-1185">Reference proteome</keyword>
<gene>
    <name evidence="2" type="ORF">EYF80_000140</name>
</gene>
<dbReference type="EMBL" id="SRLO01000001">
    <property type="protein sequence ID" value="TNN89537.1"/>
    <property type="molecule type" value="Genomic_DNA"/>
</dbReference>